<accession>A0ABR7WFA4</accession>
<dbReference type="RefSeq" id="WP_190267178.1">
    <property type="nucleotide sequence ID" value="NZ_JACWMS010000002.1"/>
</dbReference>
<protein>
    <submittedName>
        <fullName evidence="2">Uncharacterized protein</fullName>
    </submittedName>
</protein>
<evidence type="ECO:0000313" key="3">
    <source>
        <dbReference type="Proteomes" id="UP000602395"/>
    </source>
</evidence>
<dbReference type="EMBL" id="JACWMS010000002">
    <property type="protein sequence ID" value="MBD1320552.1"/>
    <property type="molecule type" value="Genomic_DNA"/>
</dbReference>
<keyword evidence="3" id="KW-1185">Reference proteome</keyword>
<sequence length="127" mass="12756">MSSAIVMGWMAGGMSTSIARLAALAGDVTGSTPGWTPRDQRSGGLPFDGFSVQLLGTVASPFGPLVSNAHTVAFPVGDGNAVVIQMAVTAVQDWADAADGLVLEGTPGASPISPGMASAQDLVDRDR</sequence>
<gene>
    <name evidence="2" type="ORF">IDF66_13270</name>
</gene>
<evidence type="ECO:0000313" key="2">
    <source>
        <dbReference type="EMBL" id="MBD1320552.1"/>
    </source>
</evidence>
<reference evidence="2 3" key="1">
    <citation type="submission" date="2020-09" db="EMBL/GenBank/DDBJ databases">
        <title>Novel species in genus Gordonia.</title>
        <authorList>
            <person name="Zhang G."/>
        </authorList>
    </citation>
    <scope>NUCLEOTIDE SEQUENCE [LARGE SCALE GENOMIC DNA]</scope>
    <source>
        <strain evidence="2 3">ON-33</strain>
    </source>
</reference>
<evidence type="ECO:0000256" key="1">
    <source>
        <dbReference type="SAM" id="MobiDB-lite"/>
    </source>
</evidence>
<proteinExistence type="predicted"/>
<name>A0ABR7WFA4_9ACTN</name>
<comment type="caution">
    <text evidence="2">The sequence shown here is derived from an EMBL/GenBank/DDBJ whole genome shotgun (WGS) entry which is preliminary data.</text>
</comment>
<organism evidence="2 3">
    <name type="scientific">Gordonia hankookensis</name>
    <dbReference type="NCBI Taxonomy" id="589403"/>
    <lineage>
        <taxon>Bacteria</taxon>
        <taxon>Bacillati</taxon>
        <taxon>Actinomycetota</taxon>
        <taxon>Actinomycetes</taxon>
        <taxon>Mycobacteriales</taxon>
        <taxon>Gordoniaceae</taxon>
        <taxon>Gordonia</taxon>
    </lineage>
</organism>
<feature type="region of interest" description="Disordered" evidence="1">
    <location>
        <begin position="105"/>
        <end position="127"/>
    </location>
</feature>
<dbReference type="Proteomes" id="UP000602395">
    <property type="component" value="Unassembled WGS sequence"/>
</dbReference>